<dbReference type="PROSITE" id="PS51462">
    <property type="entry name" value="NUDIX"/>
    <property type="match status" value="1"/>
</dbReference>
<protein>
    <submittedName>
        <fullName evidence="4">1534_t:CDS:1</fullName>
    </submittedName>
</protein>
<dbReference type="InterPro" id="IPR000086">
    <property type="entry name" value="NUDIX_hydrolase_dom"/>
</dbReference>
<dbReference type="AlphaFoldDB" id="A0A9N9JCK2"/>
<organism evidence="4 5">
    <name type="scientific">Cetraspora pellucida</name>
    <dbReference type="NCBI Taxonomy" id="1433469"/>
    <lineage>
        <taxon>Eukaryota</taxon>
        <taxon>Fungi</taxon>
        <taxon>Fungi incertae sedis</taxon>
        <taxon>Mucoromycota</taxon>
        <taxon>Glomeromycotina</taxon>
        <taxon>Glomeromycetes</taxon>
        <taxon>Diversisporales</taxon>
        <taxon>Gigasporaceae</taxon>
        <taxon>Cetraspora</taxon>
    </lineage>
</organism>
<reference evidence="4" key="1">
    <citation type="submission" date="2021-06" db="EMBL/GenBank/DDBJ databases">
        <authorList>
            <person name="Kallberg Y."/>
            <person name="Tangrot J."/>
            <person name="Rosling A."/>
        </authorList>
    </citation>
    <scope>NUCLEOTIDE SEQUENCE</scope>
    <source>
        <strain evidence="4">FL966</strain>
    </source>
</reference>
<dbReference type="Gene3D" id="3.90.79.10">
    <property type="entry name" value="Nucleoside Triphosphate Pyrophosphohydrolase"/>
    <property type="match status" value="1"/>
</dbReference>
<dbReference type="CDD" id="cd02883">
    <property type="entry name" value="NUDIX_Hydrolase"/>
    <property type="match status" value="1"/>
</dbReference>
<feature type="domain" description="Nudix hydrolase" evidence="3">
    <location>
        <begin position="79"/>
        <end position="219"/>
    </location>
</feature>
<evidence type="ECO:0000313" key="5">
    <source>
        <dbReference type="Proteomes" id="UP000789759"/>
    </source>
</evidence>
<evidence type="ECO:0000256" key="1">
    <source>
        <dbReference type="ARBA" id="ARBA00022801"/>
    </source>
</evidence>
<name>A0A9N9JCK2_9GLOM</name>
<dbReference type="PANTHER" id="PTHR43736:SF1">
    <property type="entry name" value="DIHYDRONEOPTERIN TRIPHOSPHATE DIPHOSPHATASE"/>
    <property type="match status" value="1"/>
</dbReference>
<evidence type="ECO:0000256" key="2">
    <source>
        <dbReference type="SAM" id="MobiDB-lite"/>
    </source>
</evidence>
<dbReference type="PANTHER" id="PTHR43736">
    <property type="entry name" value="ADP-RIBOSE PYROPHOSPHATASE"/>
    <property type="match status" value="1"/>
</dbReference>
<gene>
    <name evidence="4" type="ORF">CPELLU_LOCUS15966</name>
</gene>
<dbReference type="SUPFAM" id="SSF55811">
    <property type="entry name" value="Nudix"/>
    <property type="match status" value="1"/>
</dbReference>
<evidence type="ECO:0000259" key="3">
    <source>
        <dbReference type="PROSITE" id="PS51462"/>
    </source>
</evidence>
<dbReference type="GO" id="GO:0016787">
    <property type="term" value="F:hydrolase activity"/>
    <property type="evidence" value="ECO:0007669"/>
    <property type="project" value="UniProtKB-KW"/>
</dbReference>
<sequence length="294" mass="34223">MTQNNNNTIDLYQTYLSLKKNQIIFDGYFSDLSLYKETLEKMKKNGFSVDTILTQVCAEIEINKNLLNDSKDNISKFEKNIRNFSLLIIVNEDKKVWISQRINPFKDYYNKWQVVGGGKNSNESYMDCAIREAKEEAGVDIKLENLKIISTIEGFRVFPDSEGQQILYRTVIYYTITNQILQHTEKDNHSEWILVDLKKLVEYDMTDSIKEHMSIILEVINKKFRAIRTAESKKRSAARRKHKEIESAETEKEILVVKNGVVKTKKQKKIHKIEEKVTNESSSSEDENVESSSN</sequence>
<dbReference type="OrthoDB" id="2447950at2759"/>
<keyword evidence="5" id="KW-1185">Reference proteome</keyword>
<dbReference type="PROSITE" id="PS00893">
    <property type="entry name" value="NUDIX_BOX"/>
    <property type="match status" value="1"/>
</dbReference>
<keyword evidence="1" id="KW-0378">Hydrolase</keyword>
<dbReference type="EMBL" id="CAJVQA010022237">
    <property type="protein sequence ID" value="CAG8772862.1"/>
    <property type="molecule type" value="Genomic_DNA"/>
</dbReference>
<dbReference type="InterPro" id="IPR020084">
    <property type="entry name" value="NUDIX_hydrolase_CS"/>
</dbReference>
<evidence type="ECO:0000313" key="4">
    <source>
        <dbReference type="EMBL" id="CAG8772862.1"/>
    </source>
</evidence>
<feature type="compositionally biased region" description="Acidic residues" evidence="2">
    <location>
        <begin position="283"/>
        <end position="294"/>
    </location>
</feature>
<dbReference type="InterPro" id="IPR015797">
    <property type="entry name" value="NUDIX_hydrolase-like_dom_sf"/>
</dbReference>
<comment type="caution">
    <text evidence="4">The sequence shown here is derived from an EMBL/GenBank/DDBJ whole genome shotgun (WGS) entry which is preliminary data.</text>
</comment>
<dbReference type="Pfam" id="PF00293">
    <property type="entry name" value="NUDIX"/>
    <property type="match status" value="1"/>
</dbReference>
<feature type="region of interest" description="Disordered" evidence="2">
    <location>
        <begin position="268"/>
        <end position="294"/>
    </location>
</feature>
<proteinExistence type="predicted"/>
<accession>A0A9N9JCK2</accession>
<dbReference type="Proteomes" id="UP000789759">
    <property type="component" value="Unassembled WGS sequence"/>
</dbReference>